<reference evidence="2 3" key="1">
    <citation type="submission" date="2018-06" db="EMBL/GenBank/DDBJ databases">
        <title>Genomic Encyclopedia of Archaeal and Bacterial Type Strains, Phase II (KMG-II): from individual species to whole genera.</title>
        <authorList>
            <person name="Goeker M."/>
        </authorList>
    </citation>
    <scope>NUCLEOTIDE SEQUENCE [LARGE SCALE GENOMIC DNA]</scope>
    <source>
        <strain evidence="2 3">DSM 24525</strain>
    </source>
</reference>
<dbReference type="RefSeq" id="WP_111398272.1">
    <property type="nucleotide sequence ID" value="NZ_QKYU01000011.1"/>
</dbReference>
<accession>A0A2W7IHZ5</accession>
<gene>
    <name evidence="2" type="ORF">C8P66_11125</name>
</gene>
<evidence type="ECO:0000313" key="3">
    <source>
        <dbReference type="Proteomes" id="UP000249688"/>
    </source>
</evidence>
<dbReference type="GO" id="GO:0016020">
    <property type="term" value="C:membrane"/>
    <property type="evidence" value="ECO:0007669"/>
    <property type="project" value="InterPro"/>
</dbReference>
<dbReference type="Proteomes" id="UP000249688">
    <property type="component" value="Unassembled WGS sequence"/>
</dbReference>
<name>A0A2W7IHZ5_9PROT</name>
<protein>
    <submittedName>
        <fullName evidence="2">YggT family protein</fullName>
    </submittedName>
</protein>
<dbReference type="AlphaFoldDB" id="A0A2W7IHZ5"/>
<evidence type="ECO:0000256" key="1">
    <source>
        <dbReference type="SAM" id="Phobius"/>
    </source>
</evidence>
<sequence length="96" mass="11280">MYALFWLLDRAASIYVWTLIIASVVSMLVGFGVLDRRNRFVWGVEDFLYRVTEPALRPLRRVLPTFGAVDLSPLVLILLLYAFQIFLWTTLWPLFR</sequence>
<keyword evidence="1" id="KW-0812">Transmembrane</keyword>
<comment type="caution">
    <text evidence="2">The sequence shown here is derived from an EMBL/GenBank/DDBJ whole genome shotgun (WGS) entry which is preliminary data.</text>
</comment>
<organism evidence="2 3">
    <name type="scientific">Humitalea rosea</name>
    <dbReference type="NCBI Taxonomy" id="990373"/>
    <lineage>
        <taxon>Bacteria</taxon>
        <taxon>Pseudomonadati</taxon>
        <taxon>Pseudomonadota</taxon>
        <taxon>Alphaproteobacteria</taxon>
        <taxon>Acetobacterales</taxon>
        <taxon>Roseomonadaceae</taxon>
        <taxon>Humitalea</taxon>
    </lineage>
</organism>
<keyword evidence="3" id="KW-1185">Reference proteome</keyword>
<proteinExistence type="predicted"/>
<dbReference type="Pfam" id="PF02325">
    <property type="entry name" value="CCB3_YggT"/>
    <property type="match status" value="1"/>
</dbReference>
<dbReference type="OrthoDB" id="9814445at2"/>
<feature type="transmembrane region" description="Helical" evidence="1">
    <location>
        <begin position="12"/>
        <end position="34"/>
    </location>
</feature>
<dbReference type="InterPro" id="IPR003425">
    <property type="entry name" value="CCB3/YggT"/>
</dbReference>
<keyword evidence="1" id="KW-0472">Membrane</keyword>
<feature type="transmembrane region" description="Helical" evidence="1">
    <location>
        <begin position="74"/>
        <end position="95"/>
    </location>
</feature>
<evidence type="ECO:0000313" key="2">
    <source>
        <dbReference type="EMBL" id="PZW45610.1"/>
    </source>
</evidence>
<keyword evidence="1" id="KW-1133">Transmembrane helix</keyword>
<dbReference type="EMBL" id="QKYU01000011">
    <property type="protein sequence ID" value="PZW45610.1"/>
    <property type="molecule type" value="Genomic_DNA"/>
</dbReference>